<evidence type="ECO:0000256" key="3">
    <source>
        <dbReference type="ARBA" id="ARBA00022448"/>
    </source>
</evidence>
<evidence type="ECO:0000256" key="1">
    <source>
        <dbReference type="ARBA" id="ARBA00004202"/>
    </source>
</evidence>
<evidence type="ECO:0000256" key="4">
    <source>
        <dbReference type="ARBA" id="ARBA00022741"/>
    </source>
</evidence>
<dbReference type="EMBL" id="JABBMI010000069">
    <property type="protein sequence ID" value="NMK54937.1"/>
    <property type="molecule type" value="Genomic_DNA"/>
</dbReference>
<keyword evidence="4" id="KW-0547">Nucleotide-binding</keyword>
<evidence type="ECO:0000256" key="6">
    <source>
        <dbReference type="ARBA" id="ARBA00024359"/>
    </source>
</evidence>
<dbReference type="Proteomes" id="UP000538955">
    <property type="component" value="Unassembled WGS sequence"/>
</dbReference>
<evidence type="ECO:0000256" key="7">
    <source>
        <dbReference type="ARBA" id="ARBA00024432"/>
    </source>
</evidence>
<name>A0A7Z7YV36_STACP</name>
<evidence type="ECO:0000313" key="15">
    <source>
        <dbReference type="Proteomes" id="UP000550736"/>
    </source>
</evidence>
<comment type="similarity">
    <text evidence="6">Belongs to the ABC transporter superfamily. HrtA family.</text>
</comment>
<evidence type="ECO:0000256" key="2">
    <source>
        <dbReference type="ARBA" id="ARBA00011131"/>
    </source>
</evidence>
<dbReference type="InterPro" id="IPR003593">
    <property type="entry name" value="AAA+_ATPase"/>
</dbReference>
<dbReference type="InterPro" id="IPR017871">
    <property type="entry name" value="ABC_transporter-like_CS"/>
</dbReference>
<dbReference type="Pfam" id="PF00005">
    <property type="entry name" value="ABC_tran"/>
    <property type="match status" value="1"/>
</dbReference>
<proteinExistence type="inferred from homology"/>
<dbReference type="PROSITE" id="PS50893">
    <property type="entry name" value="ABC_TRANSPORTER_2"/>
    <property type="match status" value="1"/>
</dbReference>
<dbReference type="AlphaFoldDB" id="A0A7Z7YV36"/>
<protein>
    <recommendedName>
        <fullName evidence="7">Putative hemin import ATP-binding protein HrtA</fullName>
    </recommendedName>
</protein>
<dbReference type="Proteomes" id="UP000291949">
    <property type="component" value="Unassembled WGS sequence"/>
</dbReference>
<evidence type="ECO:0000256" key="8">
    <source>
        <dbReference type="ARBA" id="ARBA00024721"/>
    </source>
</evidence>
<sequence length="249" mass="28017">MLLEVKNVKKVYGRGLNSTTALNNMNLEIDDGEFVAIMGESGSGKSTLLNLIATFDKVTEGFISLNGTAINKLRNKEVARFHRETLGFVFQDFNVLNTMTNKDNILMPLVLSNERPKTMNERLETISTQLGINDLLDKYPYEISGGQKQRIAIARALIAQPKLLLADEPTGALDSKTSKNLMKLFREINQNNQTILMVTHSNIDASYAERVIFIKDGKLYHEIYRGEESRDEYQKRIADSLAILNGRGD</sequence>
<evidence type="ECO:0000313" key="12">
    <source>
        <dbReference type="EMBL" id="TBW76873.1"/>
    </source>
</evidence>
<dbReference type="InterPro" id="IPR017911">
    <property type="entry name" value="MacB-like_ATP-bd"/>
</dbReference>
<keyword evidence="3" id="KW-0813">Transport</keyword>
<feature type="domain" description="ABC transporter" evidence="9">
    <location>
        <begin position="3"/>
        <end position="241"/>
    </location>
</feature>
<dbReference type="FunFam" id="3.40.50.300:FF:000032">
    <property type="entry name" value="Export ABC transporter ATP-binding protein"/>
    <property type="match status" value="1"/>
</dbReference>
<dbReference type="EMBL" id="JABBLX010000023">
    <property type="protein sequence ID" value="NMK98062.1"/>
    <property type="molecule type" value="Genomic_DNA"/>
</dbReference>
<dbReference type="SUPFAM" id="SSF52540">
    <property type="entry name" value="P-loop containing nucleoside triphosphate hydrolases"/>
    <property type="match status" value="1"/>
</dbReference>
<gene>
    <name evidence="12" type="ORF">EQ811_08395</name>
    <name evidence="11" type="ORF">HHM13_08145</name>
    <name evidence="10" type="ORF">HHM24_09395</name>
</gene>
<dbReference type="PANTHER" id="PTHR42798">
    <property type="entry name" value="LIPOPROTEIN-RELEASING SYSTEM ATP-BINDING PROTEIN LOLD"/>
    <property type="match status" value="1"/>
</dbReference>
<dbReference type="InterPro" id="IPR003439">
    <property type="entry name" value="ABC_transporter-like_ATP-bd"/>
</dbReference>
<dbReference type="EMBL" id="SCHC01000002">
    <property type="protein sequence ID" value="TBW76873.1"/>
    <property type="molecule type" value="Genomic_DNA"/>
</dbReference>
<dbReference type="CDD" id="cd03255">
    <property type="entry name" value="ABC_MJ0796_LolCDE_FtsE"/>
    <property type="match status" value="1"/>
</dbReference>
<organism evidence="12 13">
    <name type="scientific">Staphylococcus capitis</name>
    <dbReference type="NCBI Taxonomy" id="29388"/>
    <lineage>
        <taxon>Bacteria</taxon>
        <taxon>Bacillati</taxon>
        <taxon>Bacillota</taxon>
        <taxon>Bacilli</taxon>
        <taxon>Bacillales</taxon>
        <taxon>Staphylococcaceae</taxon>
        <taxon>Staphylococcus</taxon>
    </lineage>
</organism>
<evidence type="ECO:0000313" key="14">
    <source>
        <dbReference type="Proteomes" id="UP000538955"/>
    </source>
</evidence>
<dbReference type="SMART" id="SM00382">
    <property type="entry name" value="AAA"/>
    <property type="match status" value="1"/>
</dbReference>
<keyword evidence="5 12" id="KW-0067">ATP-binding</keyword>
<dbReference type="GO" id="GO:0005886">
    <property type="term" value="C:plasma membrane"/>
    <property type="evidence" value="ECO:0007669"/>
    <property type="project" value="UniProtKB-SubCell"/>
</dbReference>
<dbReference type="Gene3D" id="3.40.50.300">
    <property type="entry name" value="P-loop containing nucleotide triphosphate hydrolases"/>
    <property type="match status" value="1"/>
</dbReference>
<dbReference type="GO" id="GO:0005524">
    <property type="term" value="F:ATP binding"/>
    <property type="evidence" value="ECO:0007669"/>
    <property type="project" value="UniProtKB-KW"/>
</dbReference>
<evidence type="ECO:0000313" key="11">
    <source>
        <dbReference type="EMBL" id="NMK98062.1"/>
    </source>
</evidence>
<dbReference type="GO" id="GO:0098796">
    <property type="term" value="C:membrane protein complex"/>
    <property type="evidence" value="ECO:0007669"/>
    <property type="project" value="UniProtKB-ARBA"/>
</dbReference>
<dbReference type="PANTHER" id="PTHR42798:SF7">
    <property type="entry name" value="ALPHA-D-RIBOSE 1-METHYLPHOSPHONATE 5-TRIPHOSPHATE SYNTHASE SUBUNIT PHNL"/>
    <property type="match status" value="1"/>
</dbReference>
<evidence type="ECO:0000313" key="13">
    <source>
        <dbReference type="Proteomes" id="UP000291949"/>
    </source>
</evidence>
<dbReference type="GO" id="GO:0016887">
    <property type="term" value="F:ATP hydrolysis activity"/>
    <property type="evidence" value="ECO:0007669"/>
    <property type="project" value="InterPro"/>
</dbReference>
<keyword evidence="14" id="KW-1185">Reference proteome</keyword>
<evidence type="ECO:0000313" key="10">
    <source>
        <dbReference type="EMBL" id="NMK54937.1"/>
    </source>
</evidence>
<reference evidence="12 13" key="1">
    <citation type="journal article" date="2019" name="Sci. Transl. Med.">
        <title>Quorum sensing between bacterial species on the skin protects against epidermal injury in atopic dermatitis.</title>
        <authorList>
            <person name="Williams M.R."/>
        </authorList>
    </citation>
    <scope>NUCLEOTIDE SEQUENCE [LARGE SCALE GENOMIC DNA]</scope>
    <source>
        <strain evidence="12 13">H8</strain>
    </source>
</reference>
<accession>A0A7Z7YV36</accession>
<reference evidence="14 15" key="2">
    <citation type="submission" date="2020-04" db="EMBL/GenBank/DDBJ databases">
        <title>The Epidemiology and Molecular Characteristics of Linezolid-Resistant Staphylococcus capitis in Huashan Hospital, Shanghai.</title>
        <authorList>
            <person name="Ding L."/>
            <person name="Li P."/>
            <person name="Yang Y."/>
            <person name="Lin D."/>
            <person name="Xu X."/>
        </authorList>
    </citation>
    <scope>NUCLEOTIDE SEQUENCE [LARGE SCALE GENOMIC DNA]</scope>
    <source>
        <strain evidence="11 15">12-86</strain>
        <strain evidence="10 14">17-84</strain>
    </source>
</reference>
<comment type="subunit">
    <text evidence="2">The complex is composed of two ATP-binding proteins (HrtA), two transmembrane proteins (HrtB) and a solute-binding protein.</text>
</comment>
<dbReference type="PROSITE" id="PS00211">
    <property type="entry name" value="ABC_TRANSPORTER_1"/>
    <property type="match status" value="1"/>
</dbReference>
<comment type="caution">
    <text evidence="12">The sequence shown here is derived from an EMBL/GenBank/DDBJ whole genome shotgun (WGS) entry which is preliminary data.</text>
</comment>
<evidence type="ECO:0000256" key="5">
    <source>
        <dbReference type="ARBA" id="ARBA00022840"/>
    </source>
</evidence>
<comment type="function">
    <text evidence="8">Part of the ABC transporter complex hrt involved in hemin import. Responsible for energy coupling to the transport system.</text>
</comment>
<dbReference type="Proteomes" id="UP000550736">
    <property type="component" value="Unassembled WGS sequence"/>
</dbReference>
<comment type="subcellular location">
    <subcellularLocation>
        <location evidence="1">Cell membrane</location>
        <topology evidence="1">Peripheral membrane protein</topology>
    </subcellularLocation>
</comment>
<dbReference type="GO" id="GO:0022857">
    <property type="term" value="F:transmembrane transporter activity"/>
    <property type="evidence" value="ECO:0007669"/>
    <property type="project" value="UniProtKB-ARBA"/>
</dbReference>
<dbReference type="InterPro" id="IPR027417">
    <property type="entry name" value="P-loop_NTPase"/>
</dbReference>
<dbReference type="RefSeq" id="WP_030059205.1">
    <property type="nucleotide sequence ID" value="NZ_AP014956.1"/>
</dbReference>
<evidence type="ECO:0000259" key="9">
    <source>
        <dbReference type="PROSITE" id="PS50893"/>
    </source>
</evidence>